<evidence type="ECO:0000256" key="1">
    <source>
        <dbReference type="ARBA" id="ARBA00023002"/>
    </source>
</evidence>
<dbReference type="PANTHER" id="PTHR30524:SF0">
    <property type="entry name" value="ALTRONATE OXIDOREDUCTASE-RELATED"/>
    <property type="match status" value="1"/>
</dbReference>
<dbReference type="SUPFAM" id="SSF48179">
    <property type="entry name" value="6-phosphogluconate dehydrogenase C-terminal domain-like"/>
    <property type="match status" value="1"/>
</dbReference>
<dbReference type="InterPro" id="IPR013118">
    <property type="entry name" value="Mannitol_DH_C"/>
</dbReference>
<evidence type="ECO:0000256" key="3">
    <source>
        <dbReference type="ARBA" id="ARBA00048615"/>
    </source>
</evidence>
<feature type="domain" description="Mannitol dehydrogenase N-terminal" evidence="4">
    <location>
        <begin position="16"/>
        <end position="251"/>
    </location>
</feature>
<feature type="domain" description="Mannitol dehydrogenase C-terminal" evidence="5">
    <location>
        <begin position="273"/>
        <end position="473"/>
    </location>
</feature>
<dbReference type="RefSeq" id="WP_212507546.1">
    <property type="nucleotide sequence ID" value="NZ_CP060696.1"/>
</dbReference>
<dbReference type="Gene3D" id="1.10.1040.10">
    <property type="entry name" value="N-(1-d-carboxylethyl)-l-norvaline Dehydrogenase, domain 2"/>
    <property type="match status" value="1"/>
</dbReference>
<organism evidence="6 7">
    <name type="scientific">Caproicibacterium amylolyticum</name>
    <dbReference type="NCBI Taxonomy" id="2766537"/>
    <lineage>
        <taxon>Bacteria</taxon>
        <taxon>Bacillati</taxon>
        <taxon>Bacillota</taxon>
        <taxon>Clostridia</taxon>
        <taxon>Eubacteriales</taxon>
        <taxon>Oscillospiraceae</taxon>
        <taxon>Caproicibacterium</taxon>
    </lineage>
</organism>
<dbReference type="Proteomes" id="UP000516046">
    <property type="component" value="Chromosome"/>
</dbReference>
<keyword evidence="2" id="KW-0520">NAD</keyword>
<name>A0A7G9WIH2_9FIRM</name>
<accession>A0A7G9WIH2</accession>
<reference evidence="6 7" key="1">
    <citation type="submission" date="2020-08" db="EMBL/GenBank/DDBJ databases">
        <authorList>
            <person name="Ren C."/>
            <person name="Gu Y."/>
            <person name="Xu Y."/>
        </authorList>
    </citation>
    <scope>NUCLEOTIDE SEQUENCE [LARGE SCALE GENOMIC DNA]</scope>
    <source>
        <strain evidence="6 7">LBM18003</strain>
    </source>
</reference>
<protein>
    <submittedName>
        <fullName evidence="6">Tagaturonate reductase</fullName>
    </submittedName>
</protein>
<dbReference type="SUPFAM" id="SSF51735">
    <property type="entry name" value="NAD(P)-binding Rossmann-fold domains"/>
    <property type="match status" value="1"/>
</dbReference>
<dbReference type="PANTHER" id="PTHR30524">
    <property type="entry name" value="MANNITOL-1-PHOSPHATE 5-DEHYDROGENASE"/>
    <property type="match status" value="1"/>
</dbReference>
<keyword evidence="7" id="KW-1185">Reference proteome</keyword>
<evidence type="ECO:0000256" key="2">
    <source>
        <dbReference type="ARBA" id="ARBA00023027"/>
    </source>
</evidence>
<dbReference type="InterPro" id="IPR013328">
    <property type="entry name" value="6PGD_dom2"/>
</dbReference>
<dbReference type="GO" id="GO:0008926">
    <property type="term" value="F:mannitol-1-phosphate 5-dehydrogenase activity"/>
    <property type="evidence" value="ECO:0007669"/>
    <property type="project" value="UniProtKB-EC"/>
</dbReference>
<proteinExistence type="predicted"/>
<dbReference type="KEGG" id="caml:H6X83_02195"/>
<dbReference type="Pfam" id="PF01232">
    <property type="entry name" value="Mannitol_dh"/>
    <property type="match status" value="1"/>
</dbReference>
<dbReference type="NCBIfam" id="NF002969">
    <property type="entry name" value="PRK03643.1"/>
    <property type="match status" value="1"/>
</dbReference>
<dbReference type="Gene3D" id="3.40.50.720">
    <property type="entry name" value="NAD(P)-binding Rossmann-like Domain"/>
    <property type="match status" value="1"/>
</dbReference>
<evidence type="ECO:0000259" key="5">
    <source>
        <dbReference type="Pfam" id="PF08125"/>
    </source>
</evidence>
<dbReference type="GO" id="GO:0019592">
    <property type="term" value="P:mannitol catabolic process"/>
    <property type="evidence" value="ECO:0007669"/>
    <property type="project" value="TreeGrafter"/>
</dbReference>
<dbReference type="EMBL" id="CP060696">
    <property type="protein sequence ID" value="QNO18484.1"/>
    <property type="molecule type" value="Genomic_DNA"/>
</dbReference>
<gene>
    <name evidence="6" type="ORF">H6X83_02195</name>
</gene>
<dbReference type="InterPro" id="IPR008927">
    <property type="entry name" value="6-PGluconate_DH-like_C_sf"/>
</dbReference>
<evidence type="ECO:0000313" key="6">
    <source>
        <dbReference type="EMBL" id="QNO18484.1"/>
    </source>
</evidence>
<dbReference type="InterPro" id="IPR013131">
    <property type="entry name" value="Mannitol_DH_N"/>
</dbReference>
<comment type="catalytic activity">
    <reaction evidence="3">
        <text>D-mannitol 1-phosphate + NAD(+) = beta-D-fructose 6-phosphate + NADH + H(+)</text>
        <dbReference type="Rhea" id="RHEA:19661"/>
        <dbReference type="ChEBI" id="CHEBI:15378"/>
        <dbReference type="ChEBI" id="CHEBI:57540"/>
        <dbReference type="ChEBI" id="CHEBI:57634"/>
        <dbReference type="ChEBI" id="CHEBI:57945"/>
        <dbReference type="ChEBI" id="CHEBI:61381"/>
        <dbReference type="EC" id="1.1.1.17"/>
    </reaction>
</comment>
<dbReference type="InterPro" id="IPR036291">
    <property type="entry name" value="NAD(P)-bd_dom_sf"/>
</dbReference>
<evidence type="ECO:0000259" key="4">
    <source>
        <dbReference type="Pfam" id="PF01232"/>
    </source>
</evidence>
<keyword evidence="1" id="KW-0560">Oxidoreductase</keyword>
<dbReference type="AlphaFoldDB" id="A0A7G9WIH2"/>
<dbReference type="GO" id="GO:0005829">
    <property type="term" value="C:cytosol"/>
    <property type="evidence" value="ECO:0007669"/>
    <property type="project" value="TreeGrafter"/>
</dbReference>
<sequence length="488" mass="55057">MKKINELYSRKPREIKVVQFGEGNFLRGFVDYMIDVANEKGVFNGDVAIVKPIPFGSLERFAAQDNLYTISLRGRVDGEPYVENRVVTCVQKALDTYGDYDAYMALARLDSLQFVVSNTTEAGIVYDESDQFALTPPNTYPGKLTKFLYERFTAFNGAADKGLILLPVELIEDNGGHLKECVLKYIDQWKLGDAFKAWICEHNIFCSTLVDRIITGYPRAEAAQICEKLGYEDELLDTGEPFALWVIESQQDISGRFPPDKAGMHIVFTKNQKPYRERKVRILNGAHTSSVLAGYLMGKNIVRECMHDPLIRKMMDKIVFEEIVPTVKLPQPEAVDFAKAVYERFDNPFVDHSLLAISLNSVSKWRARILPTFRDNYAKNQKPPKYLTFSFAALMAFYTSDRLENGVLLGNRGGETYEIKDDRKVLAFFAENSKSMTAGELVKAFASNTDFWGEDLTSYDSFVSMAAADLEDIRANGMTAAVEALVKD</sequence>
<dbReference type="Pfam" id="PF08125">
    <property type="entry name" value="Mannitol_dh_C"/>
    <property type="match status" value="1"/>
</dbReference>
<evidence type="ECO:0000313" key="7">
    <source>
        <dbReference type="Proteomes" id="UP000516046"/>
    </source>
</evidence>